<protein>
    <submittedName>
        <fullName evidence="1">Uncharacterized protein</fullName>
    </submittedName>
</protein>
<proteinExistence type="predicted"/>
<dbReference type="AlphaFoldDB" id="A0A0E9SJX8"/>
<sequence length="33" mass="3828">MEEETRPYWPMLYVLCEVGHLEEGGICGCWLPS</sequence>
<evidence type="ECO:0000313" key="1">
    <source>
        <dbReference type="EMBL" id="JAH40975.1"/>
    </source>
</evidence>
<organism evidence="1">
    <name type="scientific">Anguilla anguilla</name>
    <name type="common">European freshwater eel</name>
    <name type="synonym">Muraena anguilla</name>
    <dbReference type="NCBI Taxonomy" id="7936"/>
    <lineage>
        <taxon>Eukaryota</taxon>
        <taxon>Metazoa</taxon>
        <taxon>Chordata</taxon>
        <taxon>Craniata</taxon>
        <taxon>Vertebrata</taxon>
        <taxon>Euteleostomi</taxon>
        <taxon>Actinopterygii</taxon>
        <taxon>Neopterygii</taxon>
        <taxon>Teleostei</taxon>
        <taxon>Anguilliformes</taxon>
        <taxon>Anguillidae</taxon>
        <taxon>Anguilla</taxon>
    </lineage>
</organism>
<accession>A0A0E9SJX8</accession>
<name>A0A0E9SJX8_ANGAN</name>
<reference evidence="1" key="2">
    <citation type="journal article" date="2015" name="Fish Shellfish Immunol.">
        <title>Early steps in the European eel (Anguilla anguilla)-Vibrio vulnificus interaction in the gills: Role of the RtxA13 toxin.</title>
        <authorList>
            <person name="Callol A."/>
            <person name="Pajuelo D."/>
            <person name="Ebbesson L."/>
            <person name="Teles M."/>
            <person name="MacKenzie S."/>
            <person name="Amaro C."/>
        </authorList>
    </citation>
    <scope>NUCLEOTIDE SEQUENCE</scope>
</reference>
<dbReference type="EMBL" id="GBXM01067602">
    <property type="protein sequence ID" value="JAH40975.1"/>
    <property type="molecule type" value="Transcribed_RNA"/>
</dbReference>
<reference evidence="1" key="1">
    <citation type="submission" date="2014-11" db="EMBL/GenBank/DDBJ databases">
        <authorList>
            <person name="Amaro Gonzalez C."/>
        </authorList>
    </citation>
    <scope>NUCLEOTIDE SEQUENCE</scope>
</reference>